<name>A0A080M746_9PROT</name>
<organism evidence="2 3">
    <name type="scientific">Candidatus Accumulibacter phosphatis</name>
    <dbReference type="NCBI Taxonomy" id="327160"/>
    <lineage>
        <taxon>Bacteria</taxon>
        <taxon>Pseudomonadati</taxon>
        <taxon>Pseudomonadota</taxon>
        <taxon>Betaproteobacteria</taxon>
        <taxon>Candidatus Accumulibacter</taxon>
    </lineage>
</organism>
<proteinExistence type="predicted"/>
<dbReference type="Proteomes" id="UP000020077">
    <property type="component" value="Unassembled WGS sequence"/>
</dbReference>
<dbReference type="EMBL" id="JDVG02000315">
    <property type="protein sequence ID" value="KFB72949.1"/>
    <property type="molecule type" value="Genomic_DNA"/>
</dbReference>
<reference evidence="2 3" key="1">
    <citation type="submission" date="2014-02" db="EMBL/GenBank/DDBJ databases">
        <title>Expanding our view of genomic diversity in Candidatus Accumulibacter clades.</title>
        <authorList>
            <person name="Skennerton C.T."/>
            <person name="Barr J.J."/>
            <person name="Slater F.R."/>
            <person name="Bond P.L."/>
            <person name="Tyson G.W."/>
        </authorList>
    </citation>
    <scope>NUCLEOTIDE SEQUENCE [LARGE SCALE GENOMIC DNA]</scope>
    <source>
        <strain evidence="3">BA-91</strain>
    </source>
</reference>
<evidence type="ECO:0000313" key="2">
    <source>
        <dbReference type="EMBL" id="KFB72949.1"/>
    </source>
</evidence>
<accession>A0A080M746</accession>
<keyword evidence="1" id="KW-1133">Transmembrane helix</keyword>
<protein>
    <submittedName>
        <fullName evidence="2">Uncharacterized protein</fullName>
    </submittedName>
</protein>
<evidence type="ECO:0000256" key="1">
    <source>
        <dbReference type="SAM" id="Phobius"/>
    </source>
</evidence>
<gene>
    <name evidence="2" type="ORF">AW09_001840</name>
</gene>
<keyword evidence="1" id="KW-0812">Transmembrane</keyword>
<dbReference type="AlphaFoldDB" id="A0A080M746"/>
<comment type="caution">
    <text evidence="2">The sequence shown here is derived from an EMBL/GenBank/DDBJ whole genome shotgun (WGS) entry which is preliminary data.</text>
</comment>
<sequence>MHGDQRRHTATLEVLRTYRMPWTLRCNHDDVHIVTRHHLVVMHIEAVCKCQGCTFLHVRCHFRVVYLRNGLIRKQHHHHIGTPDGPGHFFHLQAGILGLAPGRTLLAQTDRHLDTGIAQILCMRMPLGSVANDGDFLALDQGEVGVLVVIYFHGISFTVLQFALIRLLEYVRHDRCRRRRYAPSRESIRHRSPG</sequence>
<keyword evidence="1" id="KW-0472">Membrane</keyword>
<evidence type="ECO:0000313" key="3">
    <source>
        <dbReference type="Proteomes" id="UP000020077"/>
    </source>
</evidence>
<feature type="transmembrane region" description="Helical" evidence="1">
    <location>
        <begin position="144"/>
        <end position="168"/>
    </location>
</feature>